<dbReference type="Proteomes" id="UP000663828">
    <property type="component" value="Unassembled WGS sequence"/>
</dbReference>
<keyword evidence="3" id="KW-0862">Zinc</keyword>
<keyword evidence="2" id="KW-0863">Zinc-finger</keyword>
<evidence type="ECO:0000256" key="4">
    <source>
        <dbReference type="ARBA" id="ARBA00023015"/>
    </source>
</evidence>
<evidence type="ECO:0000256" key="3">
    <source>
        <dbReference type="ARBA" id="ARBA00022833"/>
    </source>
</evidence>
<dbReference type="AlphaFoldDB" id="A0A815XL54"/>
<keyword evidence="5" id="KW-0238">DNA-binding</keyword>
<dbReference type="SUPFAM" id="SSF57716">
    <property type="entry name" value="Glucocorticoid receptor-like (DNA-binding domain)"/>
    <property type="match status" value="1"/>
</dbReference>
<comment type="caution">
    <text evidence="9">The sequence shown here is derived from an EMBL/GenBank/DDBJ whole genome shotgun (WGS) entry which is preliminary data.</text>
</comment>
<evidence type="ECO:0000256" key="1">
    <source>
        <dbReference type="ARBA" id="ARBA00022723"/>
    </source>
</evidence>
<evidence type="ECO:0000313" key="9">
    <source>
        <dbReference type="EMBL" id="CAF1558902.1"/>
    </source>
</evidence>
<dbReference type="Gene3D" id="3.30.50.10">
    <property type="entry name" value="Erythroid Transcription Factor GATA-1, subunit A"/>
    <property type="match status" value="1"/>
</dbReference>
<keyword evidence="4" id="KW-0805">Transcription regulation</keyword>
<dbReference type="GO" id="GO:0030154">
    <property type="term" value="P:cell differentiation"/>
    <property type="evidence" value="ECO:0007669"/>
    <property type="project" value="TreeGrafter"/>
</dbReference>
<sequence length="321" mass="36896">MKTRRKCTDCRLAKCLLVGMSSDLIRKQEQQRTKHSPSFDLNSKNSALIKQKTFAHQQWKLDFSCESQRELLHSEQKLLSNIVHAFHKYNALPQIYRVIHSLSTSCLSVHYNTRNILKIVILSSLSTRSILNSTPDFRILTVNEQCSLIERNFNGITPLYTTAVLRDLDAIHNYLFMKNLTSMFGIGVVQQGVRFYQQLDNDPTIIKLMLIILGFSSNCTIIDSKNGEYNDSLLCGTHRLLGSQNSYTELLWKYMVYNYGYYVSAVRFTRLMTVCLNLIKASANVYMTHRAYQALVNGIIDNTKKLLISIQNEPISLWGKD</sequence>
<dbReference type="GO" id="GO:0000122">
    <property type="term" value="P:negative regulation of transcription by RNA polymerase II"/>
    <property type="evidence" value="ECO:0007669"/>
    <property type="project" value="TreeGrafter"/>
</dbReference>
<dbReference type="PANTHER" id="PTHR24082:SF283">
    <property type="entry name" value="NUCLEAR HORMONE RECEPTOR HR96"/>
    <property type="match status" value="1"/>
</dbReference>
<keyword evidence="8" id="KW-0539">Nucleus</keyword>
<dbReference type="InterPro" id="IPR013088">
    <property type="entry name" value="Znf_NHR/GATA"/>
</dbReference>
<evidence type="ECO:0000256" key="6">
    <source>
        <dbReference type="ARBA" id="ARBA00023163"/>
    </source>
</evidence>
<dbReference type="PANTHER" id="PTHR24082">
    <property type="entry name" value="NUCLEAR HORMONE RECEPTOR"/>
    <property type="match status" value="1"/>
</dbReference>
<evidence type="ECO:0000256" key="5">
    <source>
        <dbReference type="ARBA" id="ARBA00023125"/>
    </source>
</evidence>
<proteinExistence type="predicted"/>
<dbReference type="GO" id="GO:0008270">
    <property type="term" value="F:zinc ion binding"/>
    <property type="evidence" value="ECO:0007669"/>
    <property type="project" value="UniProtKB-KW"/>
</dbReference>
<reference evidence="9" key="1">
    <citation type="submission" date="2021-02" db="EMBL/GenBank/DDBJ databases">
        <authorList>
            <person name="Nowell W R."/>
        </authorList>
    </citation>
    <scope>NUCLEOTIDE SEQUENCE</scope>
</reference>
<accession>A0A815XL54</accession>
<evidence type="ECO:0000256" key="7">
    <source>
        <dbReference type="ARBA" id="ARBA00023170"/>
    </source>
</evidence>
<evidence type="ECO:0000256" key="2">
    <source>
        <dbReference type="ARBA" id="ARBA00022771"/>
    </source>
</evidence>
<dbReference type="GO" id="GO:0000978">
    <property type="term" value="F:RNA polymerase II cis-regulatory region sequence-specific DNA binding"/>
    <property type="evidence" value="ECO:0007669"/>
    <property type="project" value="TreeGrafter"/>
</dbReference>
<dbReference type="GO" id="GO:0004879">
    <property type="term" value="F:nuclear receptor activity"/>
    <property type="evidence" value="ECO:0007669"/>
    <property type="project" value="TreeGrafter"/>
</dbReference>
<name>A0A815XL54_ADIRI</name>
<evidence type="ECO:0008006" key="11">
    <source>
        <dbReference type="Google" id="ProtNLM"/>
    </source>
</evidence>
<dbReference type="SUPFAM" id="SSF48508">
    <property type="entry name" value="Nuclear receptor ligand-binding domain"/>
    <property type="match status" value="1"/>
</dbReference>
<keyword evidence="6" id="KW-0804">Transcription</keyword>
<organism evidence="9 10">
    <name type="scientific">Adineta ricciae</name>
    <name type="common">Rotifer</name>
    <dbReference type="NCBI Taxonomy" id="249248"/>
    <lineage>
        <taxon>Eukaryota</taxon>
        <taxon>Metazoa</taxon>
        <taxon>Spiralia</taxon>
        <taxon>Gnathifera</taxon>
        <taxon>Rotifera</taxon>
        <taxon>Eurotatoria</taxon>
        <taxon>Bdelloidea</taxon>
        <taxon>Adinetida</taxon>
        <taxon>Adinetidae</taxon>
        <taxon>Adineta</taxon>
    </lineage>
</organism>
<dbReference type="InterPro" id="IPR035500">
    <property type="entry name" value="NHR-like_dom_sf"/>
</dbReference>
<dbReference type="EMBL" id="CAJNOR010005361">
    <property type="protein sequence ID" value="CAF1558902.1"/>
    <property type="molecule type" value="Genomic_DNA"/>
</dbReference>
<protein>
    <recommendedName>
        <fullName evidence="11">NR LBD domain-containing protein</fullName>
    </recommendedName>
</protein>
<keyword evidence="1" id="KW-0479">Metal-binding</keyword>
<keyword evidence="7" id="KW-0675">Receptor</keyword>
<evidence type="ECO:0000313" key="10">
    <source>
        <dbReference type="Proteomes" id="UP000663828"/>
    </source>
</evidence>
<dbReference type="InterPro" id="IPR050234">
    <property type="entry name" value="Nuclear_hormone_rcpt_NR1"/>
</dbReference>
<dbReference type="GO" id="GO:0045944">
    <property type="term" value="P:positive regulation of transcription by RNA polymerase II"/>
    <property type="evidence" value="ECO:0007669"/>
    <property type="project" value="TreeGrafter"/>
</dbReference>
<gene>
    <name evidence="9" type="ORF">XAT740_LOCUS43468</name>
</gene>
<evidence type="ECO:0000256" key="8">
    <source>
        <dbReference type="ARBA" id="ARBA00023242"/>
    </source>
</evidence>
<keyword evidence="10" id="KW-1185">Reference proteome</keyword>